<dbReference type="PANTHER" id="PTHR36439">
    <property type="entry name" value="BLL4334 PROTEIN"/>
    <property type="match status" value="1"/>
</dbReference>
<keyword evidence="2" id="KW-1185">Reference proteome</keyword>
<organism evidence="1 2">
    <name type="scientific">Paenibacillus sepulcri</name>
    <dbReference type="NCBI Taxonomy" id="359917"/>
    <lineage>
        <taxon>Bacteria</taxon>
        <taxon>Bacillati</taxon>
        <taxon>Bacillota</taxon>
        <taxon>Bacilli</taxon>
        <taxon>Bacillales</taxon>
        <taxon>Paenibacillaceae</taxon>
        <taxon>Paenibacillus</taxon>
    </lineage>
</organism>
<dbReference type="InterPro" id="IPR012545">
    <property type="entry name" value="DUF1697"/>
</dbReference>
<dbReference type="Gene3D" id="3.30.70.1260">
    <property type="entry name" value="bacterial protein sp0830 like"/>
    <property type="match status" value="1"/>
</dbReference>
<dbReference type="Proteomes" id="UP001519887">
    <property type="component" value="Unassembled WGS sequence"/>
</dbReference>
<accession>A0ABS7C0L7</accession>
<protein>
    <submittedName>
        <fullName evidence="1">DUF1697 domain-containing protein</fullName>
    </submittedName>
</protein>
<dbReference type="EMBL" id="JAHZIK010000180">
    <property type="protein sequence ID" value="MBW7454291.1"/>
    <property type="molecule type" value="Genomic_DNA"/>
</dbReference>
<reference evidence="1 2" key="1">
    <citation type="submission" date="2021-07" db="EMBL/GenBank/DDBJ databases">
        <title>Paenibacillus radiodurans sp. nov., isolated from the southeastern edge of Tengger Desert.</title>
        <authorList>
            <person name="Zhang G."/>
        </authorList>
    </citation>
    <scope>NUCLEOTIDE SEQUENCE [LARGE SCALE GENOMIC DNA]</scope>
    <source>
        <strain evidence="1 2">CCM 7311</strain>
    </source>
</reference>
<evidence type="ECO:0000313" key="2">
    <source>
        <dbReference type="Proteomes" id="UP001519887"/>
    </source>
</evidence>
<proteinExistence type="predicted"/>
<dbReference type="RefSeq" id="WP_210039779.1">
    <property type="nucleotide sequence ID" value="NZ_JBHLVU010000008.1"/>
</dbReference>
<dbReference type="SUPFAM" id="SSF160379">
    <property type="entry name" value="SP0830-like"/>
    <property type="match status" value="1"/>
</dbReference>
<name>A0ABS7C0L7_9BACL</name>
<dbReference type="Pfam" id="PF08002">
    <property type="entry name" value="DUF1697"/>
    <property type="match status" value="1"/>
</dbReference>
<comment type="caution">
    <text evidence="1">The sequence shown here is derived from an EMBL/GenBank/DDBJ whole genome shotgun (WGS) entry which is preliminary data.</text>
</comment>
<dbReference type="PIRSF" id="PIRSF008502">
    <property type="entry name" value="UCP008502"/>
    <property type="match status" value="1"/>
</dbReference>
<dbReference type="PANTHER" id="PTHR36439:SF1">
    <property type="entry name" value="DUF1697 DOMAIN-CONTAINING PROTEIN"/>
    <property type="match status" value="1"/>
</dbReference>
<sequence>MTTYIALLRGINVGKKQIKMDVLKSIMESLPVQKVQTYIQSGNVVFQAQKKQTKLLSEEIGNKLADSLSFDVPVIVRTMDELDEVIGRNPFASNGNDDEGKLYIAFLANEPAAESIQHLLSFQNGTDELRVQGKEVYLWCRTNYGTTQFSNAFLEKKLKVTATTRNWQTVNKLAAMCRA</sequence>
<gene>
    <name evidence="1" type="ORF">K0U00_09640</name>
</gene>
<evidence type="ECO:0000313" key="1">
    <source>
        <dbReference type="EMBL" id="MBW7454291.1"/>
    </source>
</evidence>
<dbReference type="Gene3D" id="3.30.70.1280">
    <property type="entry name" value="SP0830-like domains"/>
    <property type="match status" value="1"/>
</dbReference>